<gene>
    <name evidence="2" type="ordered locus">Deima_2150</name>
</gene>
<feature type="signal peptide" evidence="1">
    <location>
        <begin position="1"/>
        <end position="20"/>
    </location>
</feature>
<dbReference type="AlphaFoldDB" id="E8U9Q1"/>
<name>E8U9Q1_DEIML</name>
<evidence type="ECO:0000313" key="3">
    <source>
        <dbReference type="Proteomes" id="UP000008635"/>
    </source>
</evidence>
<evidence type="ECO:0000256" key="1">
    <source>
        <dbReference type="SAM" id="SignalP"/>
    </source>
</evidence>
<reference evidence="3" key="2">
    <citation type="submission" date="2011-01" db="EMBL/GenBank/DDBJ databases">
        <title>The complete genome of Deinococcus maricopensis DSM 21211.</title>
        <authorList>
            <consortium name="US DOE Joint Genome Institute (JGI-PGF)"/>
            <person name="Lucas S."/>
            <person name="Copeland A."/>
            <person name="Lapidus A."/>
            <person name="Goodwin L."/>
            <person name="Pitluck S."/>
            <person name="Kyrpides N."/>
            <person name="Mavromatis K."/>
            <person name="Pagani I."/>
            <person name="Ivanova N."/>
            <person name="Ovchinnikova G."/>
            <person name="Zeytun A."/>
            <person name="Detter J.C."/>
            <person name="Han C."/>
            <person name="Land M."/>
            <person name="Hauser L."/>
            <person name="Markowitz V."/>
            <person name="Cheng J.-F."/>
            <person name="Hugenholtz P."/>
            <person name="Woyke T."/>
            <person name="Wu D."/>
            <person name="Pukall R."/>
            <person name="Gehrich-Schroeter G."/>
            <person name="Brambilla E."/>
            <person name="Klenk H.-P."/>
            <person name="Eisen J.A."/>
        </authorList>
    </citation>
    <scope>NUCLEOTIDE SEQUENCE [LARGE SCALE GENOMIC DNA]</scope>
    <source>
        <strain evidence="3">DSM 21211 / LMG 22137 / NRRL B-23946 / LB-34</strain>
    </source>
</reference>
<dbReference type="OrthoDB" id="67566at2"/>
<reference evidence="2 3" key="1">
    <citation type="journal article" date="2011" name="Stand. Genomic Sci.">
        <title>Complete genome sequence of Deinococcus maricopensis type strain (LB-34).</title>
        <authorList>
            <person name="Pukall R."/>
            <person name="Zeytun A."/>
            <person name="Lucas S."/>
            <person name="Lapidus A."/>
            <person name="Hammon N."/>
            <person name="Deshpande S."/>
            <person name="Nolan M."/>
            <person name="Cheng J.F."/>
            <person name="Pitluck S."/>
            <person name="Liolios K."/>
            <person name="Pagani I."/>
            <person name="Mikhailova N."/>
            <person name="Ivanova N."/>
            <person name="Mavromatis K."/>
            <person name="Pati A."/>
            <person name="Tapia R."/>
            <person name="Han C."/>
            <person name="Goodwin L."/>
            <person name="Chen A."/>
            <person name="Palaniappan K."/>
            <person name="Land M."/>
            <person name="Hauser L."/>
            <person name="Chang Y.J."/>
            <person name="Jeffries C.D."/>
            <person name="Brambilla E.M."/>
            <person name="Rohde M."/>
            <person name="Goker M."/>
            <person name="Detter J.C."/>
            <person name="Woyke T."/>
            <person name="Bristow J."/>
            <person name="Eisen J.A."/>
            <person name="Markowitz V."/>
            <person name="Hugenholtz P."/>
            <person name="Kyrpides N.C."/>
            <person name="Klenk H.P."/>
        </authorList>
    </citation>
    <scope>NUCLEOTIDE SEQUENCE [LARGE SCALE GENOMIC DNA]</scope>
    <source>
        <strain evidence="3">DSM 21211 / LMG 22137 / NRRL B-23946 / LB-34</strain>
    </source>
</reference>
<proteinExistence type="predicted"/>
<feature type="chain" id="PRO_5003232478" description="Lipoprotein" evidence="1">
    <location>
        <begin position="21"/>
        <end position="190"/>
    </location>
</feature>
<keyword evidence="1" id="KW-0732">Signal</keyword>
<dbReference type="KEGG" id="dmr:Deima_2150"/>
<dbReference type="InterPro" id="IPR013783">
    <property type="entry name" value="Ig-like_fold"/>
</dbReference>
<dbReference type="EMBL" id="CP002454">
    <property type="protein sequence ID" value="ADV67790.1"/>
    <property type="molecule type" value="Genomic_DNA"/>
</dbReference>
<dbReference type="RefSeq" id="WP_013557295.1">
    <property type="nucleotide sequence ID" value="NC_014958.1"/>
</dbReference>
<dbReference type="STRING" id="709986.Deima_2150"/>
<evidence type="ECO:0008006" key="4">
    <source>
        <dbReference type="Google" id="ProtNLM"/>
    </source>
</evidence>
<protein>
    <recommendedName>
        <fullName evidence="4">Lipoprotein</fullName>
    </recommendedName>
</protein>
<dbReference type="Gene3D" id="2.60.40.10">
    <property type="entry name" value="Immunoglobulins"/>
    <property type="match status" value="1"/>
</dbReference>
<organism evidence="2 3">
    <name type="scientific">Deinococcus maricopensis (strain DSM 21211 / LMG 22137 / NRRL B-23946 / LB-34)</name>
    <dbReference type="NCBI Taxonomy" id="709986"/>
    <lineage>
        <taxon>Bacteria</taxon>
        <taxon>Thermotogati</taxon>
        <taxon>Deinococcota</taxon>
        <taxon>Deinococci</taxon>
        <taxon>Deinococcales</taxon>
        <taxon>Deinococcaceae</taxon>
        <taxon>Deinococcus</taxon>
    </lineage>
</organism>
<dbReference type="PROSITE" id="PS51257">
    <property type="entry name" value="PROKAR_LIPOPROTEIN"/>
    <property type="match status" value="1"/>
</dbReference>
<evidence type="ECO:0000313" key="2">
    <source>
        <dbReference type="EMBL" id="ADV67790.1"/>
    </source>
</evidence>
<keyword evidence="3" id="KW-1185">Reference proteome</keyword>
<sequence length="190" mass="20604" precursor="true">MLRPLLSVLAPLLLASTLGACTRTGDDFKPRIVITEPDGGAVARAAQFVVRGYVMDNNPVASIRVGTTALPVDGHRIVPFQFRALVNTDRATYTITAADGAGNTTKLELPVRVDAARPTLTITKFERDGRTLRVTGRARDNIKVAFVSVDGNRLNITPGREVEFYAETTGIWADVEVRDAAGNVTKQRVR</sequence>
<accession>E8U9Q1</accession>
<dbReference type="HOGENOM" id="CLU_122306_0_0_0"/>
<dbReference type="eggNOG" id="ENOG5032HJ9">
    <property type="taxonomic scope" value="Bacteria"/>
</dbReference>
<dbReference type="Proteomes" id="UP000008635">
    <property type="component" value="Chromosome"/>
</dbReference>